<dbReference type="PANTHER" id="PTHR44688">
    <property type="entry name" value="DNA-BINDING TRANSCRIPTIONAL ACTIVATOR DEVR_DOSR"/>
    <property type="match status" value="1"/>
</dbReference>
<evidence type="ECO:0000313" key="7">
    <source>
        <dbReference type="EMBL" id="AWK86271.1"/>
    </source>
</evidence>
<dbReference type="Pfam" id="PF00072">
    <property type="entry name" value="Response_reg"/>
    <property type="match status" value="1"/>
</dbReference>
<dbReference type="PANTHER" id="PTHR44688:SF16">
    <property type="entry name" value="DNA-BINDING TRANSCRIPTIONAL ACTIVATOR DEVR_DOSR"/>
    <property type="match status" value="1"/>
</dbReference>
<dbReference type="SMART" id="SM00421">
    <property type="entry name" value="HTH_LUXR"/>
    <property type="match status" value="1"/>
</dbReference>
<dbReference type="InterPro" id="IPR011006">
    <property type="entry name" value="CheY-like_superfamily"/>
</dbReference>
<dbReference type="PRINTS" id="PR00038">
    <property type="entry name" value="HTHLUXR"/>
</dbReference>
<evidence type="ECO:0000313" key="8">
    <source>
        <dbReference type="Proteomes" id="UP000245629"/>
    </source>
</evidence>
<feature type="domain" description="Response regulatory" evidence="6">
    <location>
        <begin position="8"/>
        <end position="121"/>
    </location>
</feature>
<dbReference type="PROSITE" id="PS50043">
    <property type="entry name" value="HTH_LUXR_2"/>
    <property type="match status" value="1"/>
</dbReference>
<evidence type="ECO:0000256" key="2">
    <source>
        <dbReference type="ARBA" id="ARBA00023125"/>
    </source>
</evidence>
<dbReference type="GO" id="GO:0006355">
    <property type="term" value="P:regulation of DNA-templated transcription"/>
    <property type="evidence" value="ECO:0007669"/>
    <property type="project" value="InterPro"/>
</dbReference>
<evidence type="ECO:0000256" key="1">
    <source>
        <dbReference type="ARBA" id="ARBA00023015"/>
    </source>
</evidence>
<accession>A0A2S2CP39</accession>
<proteinExistence type="predicted"/>
<evidence type="ECO:0000256" key="4">
    <source>
        <dbReference type="PROSITE-ProRule" id="PRU00169"/>
    </source>
</evidence>
<sequence length="226" mass="23867">MTAQLTGAIHIIDSDPAVRAGLARSLAAFGIACRLHATGDDALRALGPATVCIVAEAELPDMDAVELIAEAALRGCTAPVLVVTAEGDVEAAVRAMKAGAADCVAKPLPAATLAERVRGCLAAETPEAQRRQRARDADRRLALLSRREAEVLRLIVEGKQSKTIAWELGISIKTIEVHRARIMEKTGCGSIVALGRLWEAAACLRERSAQPVRRPVPAEDLCLAVS</sequence>
<dbReference type="EMBL" id="CP029353">
    <property type="protein sequence ID" value="AWK86271.1"/>
    <property type="molecule type" value="Genomic_DNA"/>
</dbReference>
<comment type="caution">
    <text evidence="4">Lacks conserved residue(s) required for the propagation of feature annotation.</text>
</comment>
<dbReference type="Proteomes" id="UP000245629">
    <property type="component" value="Chromosome 2"/>
</dbReference>
<dbReference type="GO" id="GO:0003677">
    <property type="term" value="F:DNA binding"/>
    <property type="evidence" value="ECO:0007669"/>
    <property type="project" value="UniProtKB-KW"/>
</dbReference>
<keyword evidence="2 7" id="KW-0238">DNA-binding</keyword>
<dbReference type="InterPro" id="IPR000792">
    <property type="entry name" value="Tscrpt_reg_LuxR_C"/>
</dbReference>
<dbReference type="PROSITE" id="PS50110">
    <property type="entry name" value="RESPONSE_REGULATORY"/>
    <property type="match status" value="1"/>
</dbReference>
<keyword evidence="1" id="KW-0805">Transcription regulation</keyword>
<dbReference type="InterPro" id="IPR016032">
    <property type="entry name" value="Sig_transdc_resp-reg_C-effctor"/>
</dbReference>
<dbReference type="SUPFAM" id="SSF46894">
    <property type="entry name" value="C-terminal effector domain of the bipartite response regulators"/>
    <property type="match status" value="1"/>
</dbReference>
<organism evidence="7 8">
    <name type="scientific">Azospirillum thermophilum</name>
    <dbReference type="NCBI Taxonomy" id="2202148"/>
    <lineage>
        <taxon>Bacteria</taxon>
        <taxon>Pseudomonadati</taxon>
        <taxon>Pseudomonadota</taxon>
        <taxon>Alphaproteobacteria</taxon>
        <taxon>Rhodospirillales</taxon>
        <taxon>Azospirillaceae</taxon>
        <taxon>Azospirillum</taxon>
    </lineage>
</organism>
<dbReference type="InterPro" id="IPR001789">
    <property type="entry name" value="Sig_transdc_resp-reg_receiver"/>
</dbReference>
<dbReference type="InterPro" id="IPR036388">
    <property type="entry name" value="WH-like_DNA-bd_sf"/>
</dbReference>
<dbReference type="CDD" id="cd06170">
    <property type="entry name" value="LuxR_C_like"/>
    <property type="match status" value="1"/>
</dbReference>
<name>A0A2S2CP39_9PROT</name>
<dbReference type="Pfam" id="PF00196">
    <property type="entry name" value="GerE"/>
    <property type="match status" value="1"/>
</dbReference>
<dbReference type="AlphaFoldDB" id="A0A2S2CP39"/>
<protein>
    <submittedName>
        <fullName evidence="7">DNA-binding response regulator</fullName>
    </submittedName>
</protein>
<keyword evidence="8" id="KW-1185">Reference proteome</keyword>
<dbReference type="SMART" id="SM00448">
    <property type="entry name" value="REC"/>
    <property type="match status" value="1"/>
</dbReference>
<evidence type="ECO:0000256" key="3">
    <source>
        <dbReference type="ARBA" id="ARBA00023163"/>
    </source>
</evidence>
<feature type="domain" description="HTH luxR-type" evidence="5">
    <location>
        <begin position="137"/>
        <end position="202"/>
    </location>
</feature>
<dbReference type="RefSeq" id="WP_109326183.1">
    <property type="nucleotide sequence ID" value="NZ_CP029353.1"/>
</dbReference>
<dbReference type="Gene3D" id="1.10.10.10">
    <property type="entry name" value="Winged helix-like DNA-binding domain superfamily/Winged helix DNA-binding domain"/>
    <property type="match status" value="1"/>
</dbReference>
<dbReference type="OrthoDB" id="9782655at2"/>
<keyword evidence="3" id="KW-0804">Transcription</keyword>
<evidence type="ECO:0000259" key="6">
    <source>
        <dbReference type="PROSITE" id="PS50110"/>
    </source>
</evidence>
<dbReference type="KEGG" id="azz:DEW08_08460"/>
<dbReference type="Gene3D" id="3.40.50.2300">
    <property type="match status" value="1"/>
</dbReference>
<dbReference type="SUPFAM" id="SSF52172">
    <property type="entry name" value="CheY-like"/>
    <property type="match status" value="1"/>
</dbReference>
<gene>
    <name evidence="7" type="ORF">DEW08_08460</name>
</gene>
<dbReference type="PROSITE" id="PS00622">
    <property type="entry name" value="HTH_LUXR_1"/>
    <property type="match status" value="1"/>
</dbReference>
<reference evidence="8" key="1">
    <citation type="submission" date="2018-05" db="EMBL/GenBank/DDBJ databases">
        <title>Azospirillum thermophila sp. nov., a novel isolated from hot spring.</title>
        <authorList>
            <person name="Zhao Z."/>
        </authorList>
    </citation>
    <scope>NUCLEOTIDE SEQUENCE [LARGE SCALE GENOMIC DNA]</scope>
    <source>
        <strain evidence="8">CFH 70021</strain>
    </source>
</reference>
<dbReference type="GO" id="GO:0000160">
    <property type="term" value="P:phosphorelay signal transduction system"/>
    <property type="evidence" value="ECO:0007669"/>
    <property type="project" value="InterPro"/>
</dbReference>
<evidence type="ECO:0000259" key="5">
    <source>
        <dbReference type="PROSITE" id="PS50043"/>
    </source>
</evidence>